<comment type="caution">
    <text evidence="1">The sequence shown here is derived from an EMBL/GenBank/DDBJ whole genome shotgun (WGS) entry which is preliminary data.</text>
</comment>
<organism evidence="1 2">
    <name type="scientific">Catellatospora chokoriensis</name>
    <dbReference type="NCBI Taxonomy" id="310353"/>
    <lineage>
        <taxon>Bacteria</taxon>
        <taxon>Bacillati</taxon>
        <taxon>Actinomycetota</taxon>
        <taxon>Actinomycetes</taxon>
        <taxon>Micromonosporales</taxon>
        <taxon>Micromonosporaceae</taxon>
        <taxon>Catellatospora</taxon>
    </lineage>
</organism>
<protein>
    <submittedName>
        <fullName evidence="1">Uncharacterized protein</fullName>
    </submittedName>
</protein>
<sequence length="180" mass="20039">MEDMQLLLNPPGSAGPITLGMPFDEAANLLRQVDGYRQPQPGKWVNTGYFHYESGLTLSIGQDRAGLVDVMEVWRPSEGVVVMFQDISLFELPADEVARRLATVARVEIEDNGSAVVAPDLLLALWRPGIPDDPEDFEGMFFQSALVAAPGYYDRPADRFTEVQVETPRERQIDGQEPLF</sequence>
<evidence type="ECO:0000313" key="2">
    <source>
        <dbReference type="Proteomes" id="UP000619293"/>
    </source>
</evidence>
<accession>A0A8J3K6Q6</accession>
<reference evidence="1 2" key="1">
    <citation type="submission" date="2021-01" db="EMBL/GenBank/DDBJ databases">
        <title>Whole genome shotgun sequence of Catellatospora chokoriensis NBRC 107358.</title>
        <authorList>
            <person name="Komaki H."/>
            <person name="Tamura T."/>
        </authorList>
    </citation>
    <scope>NUCLEOTIDE SEQUENCE [LARGE SCALE GENOMIC DNA]</scope>
    <source>
        <strain evidence="1 2">NBRC 107358</strain>
    </source>
</reference>
<dbReference type="AlphaFoldDB" id="A0A8J3K6Q6"/>
<name>A0A8J3K6Q6_9ACTN</name>
<dbReference type="EMBL" id="BONG01000023">
    <property type="protein sequence ID" value="GIF90484.1"/>
    <property type="molecule type" value="Genomic_DNA"/>
</dbReference>
<proteinExistence type="predicted"/>
<dbReference type="RefSeq" id="WP_191842559.1">
    <property type="nucleotide sequence ID" value="NZ_BAAALB010000024.1"/>
</dbReference>
<dbReference type="Proteomes" id="UP000619293">
    <property type="component" value="Unassembled WGS sequence"/>
</dbReference>
<gene>
    <name evidence="1" type="ORF">Cch02nite_39280</name>
</gene>
<evidence type="ECO:0000313" key="1">
    <source>
        <dbReference type="EMBL" id="GIF90484.1"/>
    </source>
</evidence>
<keyword evidence="2" id="KW-1185">Reference proteome</keyword>